<keyword evidence="10 12" id="KW-0472">Membrane</keyword>
<feature type="transmembrane region" description="Helical" evidence="12">
    <location>
        <begin position="54"/>
        <end position="76"/>
    </location>
</feature>
<dbReference type="PANTHER" id="PTHR15362">
    <property type="entry name" value="PHOSPHATIDYLINOSITOL SYNTHASE"/>
    <property type="match status" value="1"/>
</dbReference>
<feature type="region of interest" description="Disordered" evidence="13">
    <location>
        <begin position="1"/>
        <end position="31"/>
    </location>
</feature>
<keyword evidence="12" id="KW-0594">Phospholipid biosynthesis</keyword>
<name>T1KDT8_TETUR</name>
<keyword evidence="9 12" id="KW-0443">Lipid metabolism</keyword>
<evidence type="ECO:0000256" key="12">
    <source>
        <dbReference type="RuleBase" id="RU368094"/>
    </source>
</evidence>
<evidence type="ECO:0000256" key="10">
    <source>
        <dbReference type="ARBA" id="ARBA00023136"/>
    </source>
</evidence>
<keyword evidence="6 12" id="KW-0812">Transmembrane</keyword>
<evidence type="ECO:0000256" key="13">
    <source>
        <dbReference type="SAM" id="MobiDB-lite"/>
    </source>
</evidence>
<reference evidence="15" key="1">
    <citation type="submission" date="2011-08" db="EMBL/GenBank/DDBJ databases">
        <authorList>
            <person name="Rombauts S."/>
        </authorList>
    </citation>
    <scope>NUCLEOTIDE SEQUENCE</scope>
    <source>
        <strain evidence="15">London</strain>
    </source>
</reference>
<feature type="transmembrane region" description="Helical" evidence="12">
    <location>
        <begin position="235"/>
        <end position="255"/>
    </location>
</feature>
<dbReference type="KEGG" id="tut:107363052"/>
<dbReference type="EnsemblMetazoa" id="tetur09g04160.1">
    <property type="protein sequence ID" value="tetur09g04160.1"/>
    <property type="gene ID" value="tetur09g04160"/>
</dbReference>
<dbReference type="STRING" id="32264.T1KDT8"/>
<dbReference type="eggNOG" id="KOG2735">
    <property type="taxonomic scope" value="Eukaryota"/>
</dbReference>
<feature type="transmembrane region" description="Helical" evidence="12">
    <location>
        <begin position="338"/>
        <end position="360"/>
    </location>
</feature>
<dbReference type="AlphaFoldDB" id="T1KDT8"/>
<dbReference type="OMA" id="LPNFWEC"/>
<evidence type="ECO:0000256" key="11">
    <source>
        <dbReference type="ARBA" id="ARBA00023264"/>
    </source>
</evidence>
<keyword evidence="8 12" id="KW-1133">Transmembrane helix</keyword>
<evidence type="ECO:0000256" key="8">
    <source>
        <dbReference type="ARBA" id="ARBA00022989"/>
    </source>
</evidence>
<accession>T1KDT8</accession>
<organism evidence="14 15">
    <name type="scientific">Tetranychus urticae</name>
    <name type="common">Two-spotted spider mite</name>
    <dbReference type="NCBI Taxonomy" id="32264"/>
    <lineage>
        <taxon>Eukaryota</taxon>
        <taxon>Metazoa</taxon>
        <taxon>Ecdysozoa</taxon>
        <taxon>Arthropoda</taxon>
        <taxon>Chelicerata</taxon>
        <taxon>Arachnida</taxon>
        <taxon>Acari</taxon>
        <taxon>Acariformes</taxon>
        <taxon>Trombidiformes</taxon>
        <taxon>Prostigmata</taxon>
        <taxon>Eleutherengona</taxon>
        <taxon>Raphignathae</taxon>
        <taxon>Tetranychoidea</taxon>
        <taxon>Tetranychidae</taxon>
        <taxon>Tetranychus</taxon>
    </lineage>
</organism>
<dbReference type="Pfam" id="PF03034">
    <property type="entry name" value="PSS"/>
    <property type="match status" value="1"/>
</dbReference>
<comment type="similarity">
    <text evidence="4 12">Belongs to the phosphatidyl serine synthase family.</text>
</comment>
<feature type="transmembrane region" description="Helical" evidence="12">
    <location>
        <begin position="402"/>
        <end position="423"/>
    </location>
</feature>
<dbReference type="HOGENOM" id="CLU_037661_3_0_1"/>
<evidence type="ECO:0000256" key="3">
    <source>
        <dbReference type="ARBA" id="ARBA00005189"/>
    </source>
</evidence>
<evidence type="ECO:0000256" key="9">
    <source>
        <dbReference type="ARBA" id="ARBA00023098"/>
    </source>
</evidence>
<keyword evidence="5 12" id="KW-0808">Transferase</keyword>
<dbReference type="PANTHER" id="PTHR15362:SF15">
    <property type="entry name" value="PHOSPHATIDYLSERINE SYNTHASE 1"/>
    <property type="match status" value="1"/>
</dbReference>
<keyword evidence="11 12" id="KW-1208">Phospholipid metabolism</keyword>
<evidence type="ECO:0000256" key="6">
    <source>
        <dbReference type="ARBA" id="ARBA00022692"/>
    </source>
</evidence>
<evidence type="ECO:0000256" key="1">
    <source>
        <dbReference type="ARBA" id="ARBA00004477"/>
    </source>
</evidence>
<evidence type="ECO:0000256" key="7">
    <source>
        <dbReference type="ARBA" id="ARBA00022824"/>
    </source>
</evidence>
<dbReference type="EMBL" id="CAEY01002026">
    <property type="status" value="NOT_ANNOTATED_CDS"/>
    <property type="molecule type" value="Genomic_DNA"/>
</dbReference>
<dbReference type="UniPathway" id="UPA00948"/>
<dbReference type="GO" id="GO:0006659">
    <property type="term" value="P:phosphatidylserine biosynthetic process"/>
    <property type="evidence" value="ECO:0007669"/>
    <property type="project" value="UniProtKB-UniRule"/>
</dbReference>
<evidence type="ECO:0000256" key="4">
    <source>
        <dbReference type="ARBA" id="ARBA00008671"/>
    </source>
</evidence>
<dbReference type="GO" id="GO:0005789">
    <property type="term" value="C:endoplasmic reticulum membrane"/>
    <property type="evidence" value="ECO:0007669"/>
    <property type="project" value="UniProtKB-SubCell"/>
</dbReference>
<evidence type="ECO:0000313" key="15">
    <source>
        <dbReference type="Proteomes" id="UP000015104"/>
    </source>
</evidence>
<keyword evidence="15" id="KW-1185">Reference proteome</keyword>
<comment type="pathway">
    <text evidence="2 12">Phospholipid metabolism; phosphatidylserine biosynthesis.</text>
</comment>
<feature type="transmembrane region" description="Helical" evidence="12">
    <location>
        <begin position="206"/>
        <end position="229"/>
    </location>
</feature>
<dbReference type="Proteomes" id="UP000015104">
    <property type="component" value="Unassembled WGS sequence"/>
</dbReference>
<comment type="pathway">
    <text evidence="3">Lipid metabolism.</text>
</comment>
<comment type="function">
    <text evidence="12">Catalyzes a base-exchange reaction in which the polar head group of phosphatidylethanolamine (PE) is replaced by L-serine.</text>
</comment>
<feature type="transmembrane region" description="Helical" evidence="12">
    <location>
        <begin position="372"/>
        <end position="390"/>
    </location>
</feature>
<dbReference type="EC" id="2.7.8.29" evidence="12"/>
<protein>
    <recommendedName>
        <fullName evidence="12">Phosphatidylserine synthase</fullName>
        <ecNumber evidence="12">2.7.8.29</ecNumber>
    </recommendedName>
    <alternativeName>
        <fullName evidence="12">Serine-exchange enzyme</fullName>
    </alternativeName>
</protein>
<evidence type="ECO:0000313" key="14">
    <source>
        <dbReference type="EnsemblMetazoa" id="tetur09g04160.1"/>
    </source>
</evidence>
<dbReference type="GO" id="GO:0106245">
    <property type="term" value="F:L-serine-phosphatidylethanolamine phosphatidyltransferase activity"/>
    <property type="evidence" value="ECO:0007669"/>
    <property type="project" value="UniProtKB-UniRule"/>
</dbReference>
<evidence type="ECO:0000256" key="5">
    <source>
        <dbReference type="ARBA" id="ARBA00022679"/>
    </source>
</evidence>
<dbReference type="OrthoDB" id="10265393at2759"/>
<sequence>MSSATPKKSPLFTRLKSSGSESADPDGGEDAADSRDNLFYSINERPVENIQLPFFYKSHTITLLTSTFIPIIYFAFTRNTEESLSDNIWAGVKFIIFLSLVISTLAFPNGPFTRPHPVMWRMVFGISVLYLMALTFILFQNYDTVKSMLNWVFPDLEDFTIDGEKEYGINCSDVSIERVWSHVDVFALGHFFGWTLKAMLIRHYGIAWLISVTWEITEMTFSHLLPNFIECWWDALILDVLICNGAGIWLGMYICRKLEMRKYQWESIKNISSTKGKIKRAVLQFTPESWTSMKWLDPSCTYIRYLAVTQLVIYWQITELNTFFLKHIFEIPPGHPLSIGRLAIIALIVAPSLRQYYVYVVDARCKRVGSQCWVFGAIMFIESIICIRFGLDLFAQTQIKNIAIWIIIQFILSIVFVSLGVWWTKLNSRSQDHSSRKDR</sequence>
<evidence type="ECO:0000256" key="2">
    <source>
        <dbReference type="ARBA" id="ARBA00004916"/>
    </source>
</evidence>
<proteinExistence type="inferred from homology"/>
<keyword evidence="12" id="KW-0444">Lipid biosynthesis</keyword>
<feature type="transmembrane region" description="Helical" evidence="12">
    <location>
        <begin position="119"/>
        <end position="139"/>
    </location>
</feature>
<comment type="subcellular location">
    <subcellularLocation>
        <location evidence="1 12">Endoplasmic reticulum membrane</location>
        <topology evidence="1 12">Multi-pass membrane protein</topology>
    </subcellularLocation>
</comment>
<feature type="transmembrane region" description="Helical" evidence="12">
    <location>
        <begin position="88"/>
        <end position="107"/>
    </location>
</feature>
<comment type="catalytic activity">
    <reaction evidence="12">
        <text>a 1,2-diacyl-sn-glycero-3-phosphoethanolamine + L-serine = a 1,2-diacyl-sn-glycero-3-phospho-L-serine + ethanolamine</text>
        <dbReference type="Rhea" id="RHEA:27606"/>
        <dbReference type="ChEBI" id="CHEBI:33384"/>
        <dbReference type="ChEBI" id="CHEBI:57262"/>
        <dbReference type="ChEBI" id="CHEBI:57603"/>
        <dbReference type="ChEBI" id="CHEBI:64612"/>
        <dbReference type="EC" id="2.7.8.29"/>
    </reaction>
</comment>
<keyword evidence="7 12" id="KW-0256">Endoplasmic reticulum</keyword>
<reference evidence="14" key="2">
    <citation type="submission" date="2015-06" db="UniProtKB">
        <authorList>
            <consortium name="EnsemblMetazoa"/>
        </authorList>
    </citation>
    <scope>IDENTIFICATION</scope>
</reference>
<gene>
    <name evidence="14" type="primary">107363052</name>
</gene>
<feature type="transmembrane region" description="Helical" evidence="12">
    <location>
        <begin position="302"/>
        <end position="318"/>
    </location>
</feature>
<dbReference type="InterPro" id="IPR004277">
    <property type="entry name" value="PSS"/>
</dbReference>